<organism evidence="2 3">
    <name type="scientific">Emticicia soli</name>
    <dbReference type="NCBI Taxonomy" id="2027878"/>
    <lineage>
        <taxon>Bacteria</taxon>
        <taxon>Pseudomonadati</taxon>
        <taxon>Bacteroidota</taxon>
        <taxon>Cytophagia</taxon>
        <taxon>Cytophagales</taxon>
        <taxon>Leadbetterellaceae</taxon>
        <taxon>Emticicia</taxon>
    </lineage>
</organism>
<proteinExistence type="predicted"/>
<dbReference type="Proteomes" id="UP001597510">
    <property type="component" value="Unassembled WGS sequence"/>
</dbReference>
<evidence type="ECO:0000313" key="2">
    <source>
        <dbReference type="EMBL" id="MFD2522902.1"/>
    </source>
</evidence>
<keyword evidence="3" id="KW-1185">Reference proteome</keyword>
<feature type="transmembrane region" description="Helical" evidence="1">
    <location>
        <begin position="21"/>
        <end position="39"/>
    </location>
</feature>
<reference evidence="3" key="1">
    <citation type="journal article" date="2019" name="Int. J. Syst. Evol. Microbiol.">
        <title>The Global Catalogue of Microorganisms (GCM) 10K type strain sequencing project: providing services to taxonomists for standard genome sequencing and annotation.</title>
        <authorList>
            <consortium name="The Broad Institute Genomics Platform"/>
            <consortium name="The Broad Institute Genome Sequencing Center for Infectious Disease"/>
            <person name="Wu L."/>
            <person name="Ma J."/>
        </authorList>
    </citation>
    <scope>NUCLEOTIDE SEQUENCE [LARGE SCALE GENOMIC DNA]</scope>
    <source>
        <strain evidence="3">KCTC 52344</strain>
    </source>
</reference>
<dbReference type="EMBL" id="JBHULC010000022">
    <property type="protein sequence ID" value="MFD2522902.1"/>
    <property type="molecule type" value="Genomic_DNA"/>
</dbReference>
<keyword evidence="1" id="KW-0812">Transmembrane</keyword>
<keyword evidence="1" id="KW-1133">Transmembrane helix</keyword>
<keyword evidence="1" id="KW-0472">Membrane</keyword>
<evidence type="ECO:0008006" key="4">
    <source>
        <dbReference type="Google" id="ProtNLM"/>
    </source>
</evidence>
<evidence type="ECO:0000313" key="3">
    <source>
        <dbReference type="Proteomes" id="UP001597510"/>
    </source>
</evidence>
<comment type="caution">
    <text evidence="2">The sequence shown here is derived from an EMBL/GenBank/DDBJ whole genome shotgun (WGS) entry which is preliminary data.</text>
</comment>
<protein>
    <recommendedName>
        <fullName evidence="4">Phosphodiester glycosidase domain-containing protein</fullName>
    </recommendedName>
</protein>
<evidence type="ECO:0000256" key="1">
    <source>
        <dbReference type="SAM" id="Phobius"/>
    </source>
</evidence>
<accession>A0ABW5JC47</accession>
<gene>
    <name evidence="2" type="ORF">ACFSR2_18530</name>
</gene>
<name>A0ABW5JC47_9BACT</name>
<dbReference type="RefSeq" id="WP_340239599.1">
    <property type="nucleotide sequence ID" value="NZ_JBBEWC010000013.1"/>
</dbReference>
<sequence>MEKEIFKQIHEMENQYKRMKRLFIGFVSLTIVGIFGLAFTTTNKFDLIRAKGIIIEDENGKDRILIGAPIPHSKDRVRTDTNLVRKYFASELNPNNKDKYMEWYKNYRHSAFGMVVMNEKGIDVMQLGDKLSDPNVGRRFFLPTGILLNNQKGLEVGGFGTHTFDDGRSGVALGLDDPQNGREAFHALVLSDGTRALILQDAKGKLVLGFGTSKSNLFLNKDSLSFVGIKYFDKKDNLIWEQKMNKTESIKK</sequence>